<reference evidence="4" key="1">
    <citation type="submission" date="2022-07" db="EMBL/GenBank/DDBJ databases">
        <title>Tahibacter sp., a new gammaproteobacterium isolated from the silt sample collected at pig farm.</title>
        <authorList>
            <person name="Chen H."/>
        </authorList>
    </citation>
    <scope>NUCLEOTIDE SEQUENCE</scope>
    <source>
        <strain evidence="4">P2K</strain>
    </source>
</reference>
<name>A0ABT1QRP7_9GAMM</name>
<dbReference type="InterPro" id="IPR013783">
    <property type="entry name" value="Ig-like_fold"/>
</dbReference>
<feature type="signal peptide" evidence="2">
    <location>
        <begin position="1"/>
        <end position="26"/>
    </location>
</feature>
<feature type="region of interest" description="Disordered" evidence="1">
    <location>
        <begin position="282"/>
        <end position="306"/>
    </location>
</feature>
<dbReference type="EMBL" id="JANFQO010000007">
    <property type="protein sequence ID" value="MCQ4164936.1"/>
    <property type="molecule type" value="Genomic_DNA"/>
</dbReference>
<evidence type="ECO:0000256" key="2">
    <source>
        <dbReference type="SAM" id="SignalP"/>
    </source>
</evidence>
<evidence type="ECO:0000313" key="4">
    <source>
        <dbReference type="EMBL" id="MCQ4164936.1"/>
    </source>
</evidence>
<dbReference type="InterPro" id="IPR001434">
    <property type="entry name" value="OmcB-like_DUF11"/>
</dbReference>
<evidence type="ECO:0000256" key="1">
    <source>
        <dbReference type="SAM" id="MobiDB-lite"/>
    </source>
</evidence>
<sequence length="306" mass="32053">MNSNARNSGLRRALFACGLAATAAAAALSPDWSSLLKAQGYYGSVDLSIAAAISPTASLVPGQDVLLLVTVTNSGLDAAQRVRTVATANNLSFVAAAGCTAGTQYPQCNLADSLAAGSSADYLLQMSVPADARNHVQFSASVASDDSETRPGDEIVLLKQRIYVPLDLRTDVACAPQNRQERFVRCSIRFRNDSTYGARQPTLRTAVSPQDAPPVRWSCQSTQSGLCAAAQPGNRSYTLIPGMLAAGASVTFFADIPLQAGVPLNTLDASAALNPAMAETELNPADNGDQRSIEPTLFLDGFDQNP</sequence>
<protein>
    <recommendedName>
        <fullName evidence="3">DUF11 domain-containing protein</fullName>
    </recommendedName>
</protein>
<organism evidence="4 5">
    <name type="scientific">Tahibacter harae</name>
    <dbReference type="NCBI Taxonomy" id="2963937"/>
    <lineage>
        <taxon>Bacteria</taxon>
        <taxon>Pseudomonadati</taxon>
        <taxon>Pseudomonadota</taxon>
        <taxon>Gammaproteobacteria</taxon>
        <taxon>Lysobacterales</taxon>
        <taxon>Rhodanobacteraceae</taxon>
        <taxon>Tahibacter</taxon>
    </lineage>
</organism>
<keyword evidence="5" id="KW-1185">Reference proteome</keyword>
<gene>
    <name evidence="4" type="ORF">NM961_09465</name>
</gene>
<feature type="domain" description="DUF11" evidence="3">
    <location>
        <begin position="46"/>
        <end position="152"/>
    </location>
</feature>
<comment type="caution">
    <text evidence="4">The sequence shown here is derived from an EMBL/GenBank/DDBJ whole genome shotgun (WGS) entry which is preliminary data.</text>
</comment>
<keyword evidence="2" id="KW-0732">Signal</keyword>
<dbReference type="RefSeq" id="WP_255913960.1">
    <property type="nucleotide sequence ID" value="NZ_JANFQO010000007.1"/>
</dbReference>
<proteinExistence type="predicted"/>
<feature type="chain" id="PRO_5045798990" description="DUF11 domain-containing protein" evidence="2">
    <location>
        <begin position="27"/>
        <end position="306"/>
    </location>
</feature>
<evidence type="ECO:0000259" key="3">
    <source>
        <dbReference type="Pfam" id="PF01345"/>
    </source>
</evidence>
<dbReference type="Proteomes" id="UP001165498">
    <property type="component" value="Unassembled WGS sequence"/>
</dbReference>
<accession>A0ABT1QRP7</accession>
<dbReference type="Pfam" id="PF01345">
    <property type="entry name" value="DUF11"/>
    <property type="match status" value="1"/>
</dbReference>
<evidence type="ECO:0000313" key="5">
    <source>
        <dbReference type="Proteomes" id="UP001165498"/>
    </source>
</evidence>
<dbReference type="Gene3D" id="2.60.40.10">
    <property type="entry name" value="Immunoglobulins"/>
    <property type="match status" value="1"/>
</dbReference>